<feature type="region of interest" description="Disordered" evidence="1">
    <location>
        <begin position="257"/>
        <end position="278"/>
    </location>
</feature>
<accession>A0A1G4MGE1</accession>
<evidence type="ECO:0000256" key="1">
    <source>
        <dbReference type="SAM" id="MobiDB-lite"/>
    </source>
</evidence>
<evidence type="ECO:0000313" key="2">
    <source>
        <dbReference type="EMBL" id="SCW02873.1"/>
    </source>
</evidence>
<gene>
    <name evidence="2" type="ORF">LAFE_0F16160G</name>
</gene>
<feature type="region of interest" description="Disordered" evidence="1">
    <location>
        <begin position="999"/>
        <end position="1030"/>
    </location>
</feature>
<protein>
    <submittedName>
        <fullName evidence="2">LAFE_0F16160g1_1</fullName>
    </submittedName>
</protein>
<feature type="region of interest" description="Disordered" evidence="1">
    <location>
        <begin position="1"/>
        <end position="21"/>
    </location>
</feature>
<dbReference type="AlphaFoldDB" id="A0A1G4MGE1"/>
<dbReference type="Proteomes" id="UP000190831">
    <property type="component" value="Chromosome F"/>
</dbReference>
<dbReference type="EMBL" id="LT598490">
    <property type="protein sequence ID" value="SCW02873.1"/>
    <property type="molecule type" value="Genomic_DNA"/>
</dbReference>
<evidence type="ECO:0000313" key="3">
    <source>
        <dbReference type="Proteomes" id="UP000190831"/>
    </source>
</evidence>
<reference evidence="3" key="1">
    <citation type="submission" date="2016-03" db="EMBL/GenBank/DDBJ databases">
        <authorList>
            <person name="Devillers H."/>
        </authorList>
    </citation>
    <scope>NUCLEOTIDE SEQUENCE [LARGE SCALE GENOMIC DNA]</scope>
</reference>
<dbReference type="OrthoDB" id="3980110at2759"/>
<name>A0A1G4MGE1_LACFM</name>
<dbReference type="OMA" id="EMLMCSG"/>
<dbReference type="STRING" id="4955.A0A1G4MGE1"/>
<feature type="compositionally biased region" description="Acidic residues" evidence="1">
    <location>
        <begin position="637"/>
        <end position="648"/>
    </location>
</feature>
<proteinExistence type="predicted"/>
<organism evidence="2 3">
    <name type="scientific">Lachancea fermentati</name>
    <name type="common">Zygosaccharomyces fermentati</name>
    <dbReference type="NCBI Taxonomy" id="4955"/>
    <lineage>
        <taxon>Eukaryota</taxon>
        <taxon>Fungi</taxon>
        <taxon>Dikarya</taxon>
        <taxon>Ascomycota</taxon>
        <taxon>Saccharomycotina</taxon>
        <taxon>Saccharomycetes</taxon>
        <taxon>Saccharomycetales</taxon>
        <taxon>Saccharomycetaceae</taxon>
        <taxon>Lachancea</taxon>
    </lineage>
</organism>
<feature type="region of interest" description="Disordered" evidence="1">
    <location>
        <begin position="637"/>
        <end position="677"/>
    </location>
</feature>
<keyword evidence="3" id="KW-1185">Reference proteome</keyword>
<feature type="compositionally biased region" description="Basic and acidic residues" evidence="1">
    <location>
        <begin position="649"/>
        <end position="663"/>
    </location>
</feature>
<sequence length="1121" mass="129152">MIRRKKNSVGGEVAQEPSKLPFGGTGSLSDITALAQVPKAASELAPEQVREKVVIVLFTTKVGLSVVKLLYDLACGRVDMSLHKKWQQRRHQIGADDASYKKMVKKWTGSLEYVSTFMDVLLYNSNFALEYSNYVRSEYKLALRNLLDKPNEFLLIDEDYNLLLDFLTHTRPLIEELLNDESLSTLLARVVRKYNRLFEFNGRYVWYTFVRGNFENPQHLFQKYLAVLTDKLTAQQELIPQLQPLFEAAGVCPLPHGSTNVGDGSESDNNSDSDHWGQQRNSAQERVYSFDLNNDGTLDVPNVFRQTKFRHQTLFKILDLHEQNTAPMVKSQFITLCALVDPVTQPTPNDSHIISLDLLSDMFLGFLQPEIIQIPANWKFHVAFNLQKIVNATLPRLNCHDFQKLNSVNNSDDSVDWRKNLHKWLPHGLNTQDLELIYMVDLLAIYTIHKLYQDLPVQMNPFLAPMISLWKNLTFVVLLGLEIDRFEEEQETYNTPVMVRATIRGASALRSVVATILNGHVEYKSHDFKHEPINIFMSPHGRKLCHGALYTDVRSHAAAMLALGIELEDVTSLLSDLQPGDRFDEDVKYMFDYEYDNYNEVDTEDMDEDELEDVESRERIKEMRGYYKRCHCTFDDDEVPAEEDDEGEDNKIDETGRPSKDNEIVESLPPPNHVSISNSKKPIAFRSKKDAVEFDFNGRDWRDIPRGPNLYFSESYFFVDHLYADVIYLLMRKGTEHKLERKHSSFLVRSVATCVRKEQEQTMLKSVVLGDDAVHDSDEVDMISENELTTDFIYERWCEDSLFEKLERHNSGLAWRMMDEMLMCSGYRRVLIWFITHLEVNHSMIQYIFELVMGLRGNCRSENDVQPPPAGLLAHLSTDHEFPFSRQGPIVLSSIEIKMLLQEFFTNAAIFFSKHLRESLGDDEDDDYRVGKDISIEIVGLMKLVCLMVKKLMDSEKFDFTDSEYIFELQTLLMSWICIVPEARDLFFRLRSQLDAHLNNQLPSPKSPETDERDPVLNSSLPDDEESKGSVSEYNERLISLLPPVTDNENTAVTALRSFIGKHSLTTKTAVFGRKVIYQDGEIMNLYMSDNEMNCREFLAEFGIDYNDVVDGAYDDVNENI</sequence>